<evidence type="ECO:0000256" key="1">
    <source>
        <dbReference type="ARBA" id="ARBA00000707"/>
    </source>
</evidence>
<evidence type="ECO:0000313" key="8">
    <source>
        <dbReference type="EMBL" id="KAL3660757.1"/>
    </source>
</evidence>
<proteinExistence type="predicted"/>
<organism evidence="8 9">
    <name type="scientific">Phytophthora oleae</name>
    <dbReference type="NCBI Taxonomy" id="2107226"/>
    <lineage>
        <taxon>Eukaryota</taxon>
        <taxon>Sar</taxon>
        <taxon>Stramenopiles</taxon>
        <taxon>Oomycota</taxon>
        <taxon>Peronosporomycetes</taxon>
        <taxon>Peronosporales</taxon>
        <taxon>Peronosporaceae</taxon>
        <taxon>Phytophthora</taxon>
    </lineage>
</organism>
<gene>
    <name evidence="8" type="ORF">V7S43_014160</name>
</gene>
<dbReference type="PANTHER" id="PTHR13367:SF33">
    <property type="entry name" value="P-LOOP CONTAINING NUCLEOSIDE TRIPHOSPHATE HYDROLASE PROTEIN"/>
    <property type="match status" value="1"/>
</dbReference>
<reference evidence="8 9" key="1">
    <citation type="submission" date="2024-09" db="EMBL/GenBank/DDBJ databases">
        <title>Genome sequencing and assembly of Phytophthora oleae, isolate VK10A, causative agent of rot of olive drupes.</title>
        <authorList>
            <person name="Conti Taguali S."/>
            <person name="Riolo M."/>
            <person name="La Spada F."/>
            <person name="Cacciola S.O."/>
            <person name="Dionisio G."/>
        </authorList>
    </citation>
    <scope>NUCLEOTIDE SEQUENCE [LARGE SCALE GENOMIC DNA]</scope>
    <source>
        <strain evidence="8 9">VK10A</strain>
    </source>
</reference>
<dbReference type="SUPFAM" id="SSF52540">
    <property type="entry name" value="P-loop containing nucleoside triphosphate hydrolases"/>
    <property type="match status" value="1"/>
</dbReference>
<dbReference type="GO" id="GO:0004843">
    <property type="term" value="F:cysteine-type deubiquitinase activity"/>
    <property type="evidence" value="ECO:0007669"/>
    <property type="project" value="UniProtKB-EC"/>
</dbReference>
<keyword evidence="5" id="KW-0378">Hydrolase</keyword>
<keyword evidence="9" id="KW-1185">Reference proteome</keyword>
<feature type="domain" description="DUF3638" evidence="7">
    <location>
        <begin position="351"/>
        <end position="542"/>
    </location>
</feature>
<protein>
    <recommendedName>
        <fullName evidence="2">ubiquitinyl hydrolase 1</fullName>
        <ecNumber evidence="2">3.4.19.12</ecNumber>
    </recommendedName>
</protein>
<dbReference type="Proteomes" id="UP001632037">
    <property type="component" value="Unassembled WGS sequence"/>
</dbReference>
<dbReference type="InterPro" id="IPR022099">
    <property type="entry name" value="DUF3638"/>
</dbReference>
<dbReference type="InterPro" id="IPR027417">
    <property type="entry name" value="P-loop_NTPase"/>
</dbReference>
<sequence length="587" mass="67149">MDDICIFKEAGSRVDVHSYDVHRRLRTFETETVGARLQLAAVCTRAGVNVPSKRLQMTGAEAAVQLLRACRSSRPFSTFKKDTLLTVYKLSYREPAVRILAVALLKEAGKLAFLFGQTQTVNVAMAVADETTEYAEMCMEEIQRNPLRSQLRRNEETFIFGNVAHLRKSGSSKGAVECRPLPVADDYVKSVEMALQLFLKAEASAEEIPPLPLESSTVNAMSKKMLDELHVSWNSYHSQPQAKLNAAPHVLLESFTTQLSDVSSCRYEMEKYLQESFTNAVSSKRDQLLILANFLPQLTFSEKSRKLFEKGVLLYMELCILEDKMERLIWKAKRCGELSDAQIVDELTNIRQWQSEDYPYWLAFEVEGRLQIRHEQFIIARHLIDRPGTVCQLNMGCGKTREILPMLFLYFTRTGCSQIVRAHFLSPLLSEAQQFMHRYLLASSACLGIYEQPFHRQVDLNAQRLEFIRDTLQDLKLFGGIQMVAPEHRMSLELKRLELGDDGPIVKILDEILDSDQFVDVLDECDTLLHHKYHLVYAVGTPIHYVAGWSDGKLQKLSYELWRINLWGPAYLKCSKLPVSRVLHRTI</sequence>
<keyword evidence="6" id="KW-0788">Thiol protease</keyword>
<dbReference type="PANTHER" id="PTHR13367">
    <property type="entry name" value="UBIQUITIN THIOESTERASE"/>
    <property type="match status" value="1"/>
</dbReference>
<dbReference type="AlphaFoldDB" id="A0ABD3F430"/>
<name>A0ABD3F430_9STRA</name>
<evidence type="ECO:0000256" key="2">
    <source>
        <dbReference type="ARBA" id="ARBA00012759"/>
    </source>
</evidence>
<evidence type="ECO:0000256" key="5">
    <source>
        <dbReference type="ARBA" id="ARBA00022801"/>
    </source>
</evidence>
<dbReference type="EC" id="3.4.19.12" evidence="2"/>
<keyword evidence="4" id="KW-0833">Ubl conjugation pathway</keyword>
<evidence type="ECO:0000259" key="7">
    <source>
        <dbReference type="Pfam" id="PF12340"/>
    </source>
</evidence>
<keyword evidence="3" id="KW-0645">Protease</keyword>
<evidence type="ECO:0000256" key="4">
    <source>
        <dbReference type="ARBA" id="ARBA00022786"/>
    </source>
</evidence>
<dbReference type="InterPro" id="IPR051346">
    <property type="entry name" value="OTU_Deubiquitinase"/>
</dbReference>
<evidence type="ECO:0000256" key="6">
    <source>
        <dbReference type="ARBA" id="ARBA00022807"/>
    </source>
</evidence>
<comment type="caution">
    <text evidence="8">The sequence shown here is derived from an EMBL/GenBank/DDBJ whole genome shotgun (WGS) entry which is preliminary data.</text>
</comment>
<comment type="catalytic activity">
    <reaction evidence="1">
        <text>Thiol-dependent hydrolysis of ester, thioester, amide, peptide and isopeptide bonds formed by the C-terminal Gly of ubiquitin (a 76-residue protein attached to proteins as an intracellular targeting signal).</text>
        <dbReference type="EC" id="3.4.19.12"/>
    </reaction>
</comment>
<dbReference type="Pfam" id="PF12340">
    <property type="entry name" value="DUF3638"/>
    <property type="match status" value="1"/>
</dbReference>
<evidence type="ECO:0000313" key="9">
    <source>
        <dbReference type="Proteomes" id="UP001632037"/>
    </source>
</evidence>
<dbReference type="EMBL" id="JBIMZQ010000039">
    <property type="protein sequence ID" value="KAL3660757.1"/>
    <property type="molecule type" value="Genomic_DNA"/>
</dbReference>
<dbReference type="GO" id="GO:0006508">
    <property type="term" value="P:proteolysis"/>
    <property type="evidence" value="ECO:0007669"/>
    <property type="project" value="UniProtKB-KW"/>
</dbReference>
<evidence type="ECO:0000256" key="3">
    <source>
        <dbReference type="ARBA" id="ARBA00022670"/>
    </source>
</evidence>
<accession>A0ABD3F430</accession>